<keyword evidence="1" id="KW-1133">Transmembrane helix</keyword>
<accession>A0A1R1X689</accession>
<comment type="caution">
    <text evidence="2">The sequence shown here is derived from an EMBL/GenBank/DDBJ whole genome shotgun (WGS) entry which is preliminary data.</text>
</comment>
<name>A0A1R1X689_9FUNG</name>
<evidence type="ECO:0000313" key="2">
    <source>
        <dbReference type="EMBL" id="OMJ10097.1"/>
    </source>
</evidence>
<dbReference type="Proteomes" id="UP000187429">
    <property type="component" value="Unassembled WGS sequence"/>
</dbReference>
<evidence type="ECO:0000313" key="4">
    <source>
        <dbReference type="Proteomes" id="UP000187429"/>
    </source>
</evidence>
<evidence type="ECO:0000313" key="3">
    <source>
        <dbReference type="EMBL" id="OMJ23202.1"/>
    </source>
</evidence>
<dbReference type="AlphaFoldDB" id="A0A1R1X689"/>
<reference evidence="4" key="1">
    <citation type="submission" date="2017-01" db="EMBL/GenBank/DDBJ databases">
        <authorList>
            <person name="Wang Y."/>
            <person name="White M."/>
            <person name="Kvist S."/>
            <person name="Moncalvo J.-M."/>
        </authorList>
    </citation>
    <scope>NUCLEOTIDE SEQUENCE [LARGE SCALE GENOMIC DNA]</scope>
    <source>
        <strain evidence="4">ID-206-W2</strain>
    </source>
</reference>
<reference evidence="2" key="2">
    <citation type="submission" date="2017-01" db="EMBL/GenBank/DDBJ databases">
        <authorList>
            <person name="Mah S.A."/>
            <person name="Swanson W.J."/>
            <person name="Moy G.W."/>
            <person name="Vacquier V.D."/>
        </authorList>
    </citation>
    <scope>NUCLEOTIDE SEQUENCE [LARGE SCALE GENOMIC DNA]</scope>
    <source>
        <strain evidence="2">ID-206-W2</strain>
    </source>
</reference>
<dbReference type="EMBL" id="LSSM01002078">
    <property type="protein sequence ID" value="OMJ23202.1"/>
    <property type="molecule type" value="Genomic_DNA"/>
</dbReference>
<sequence>MEGYVVDKQFGCYEETCMNTRQTKQEKQKFSLCEFAKYAFFAVWGLFSMYAIKEIFFNQNSQNVDILYAVGEYRDYAATEFPDYVITHNEDQPRHRKNSNYLNKRGKTEYEITNYSIDSSNIARIFVHTLLDTPISIEFGFTDDQKTNEIGFETSIVQSRDEDYRVQAEYTPNDRQGITVSITPISDQISKDSKVEGFNDAGSSASLKIALPKSIKKLSNVIIDITHGDFRGLNLTRNMLTINNFTMMSKDASFSLDGLNAEHVSISSDTRPIVDTFTVNESLELRTVTGDIVVVTEYASLDKDRPENDASVNVSIKSRSGNILLITDGAEYSGKFSAVSLNGSTLVESPSKRGEFEDLIVANFGRYGNYTSFEENSRKNTSSMLSLHNNSGSSKIVFI</sequence>
<dbReference type="EMBL" id="LSSM01006772">
    <property type="protein sequence ID" value="OMJ10097.1"/>
    <property type="molecule type" value="Genomic_DNA"/>
</dbReference>
<feature type="transmembrane region" description="Helical" evidence="1">
    <location>
        <begin position="35"/>
        <end position="52"/>
    </location>
</feature>
<protein>
    <recommendedName>
        <fullName evidence="5">Adhesin domain-containing protein</fullName>
    </recommendedName>
</protein>
<proteinExistence type="predicted"/>
<keyword evidence="1" id="KW-0812">Transmembrane</keyword>
<dbReference type="OrthoDB" id="5536144at2759"/>
<gene>
    <name evidence="2" type="ORF">AYI69_g10391</name>
    <name evidence="3" type="ORF">AYI69_g5080</name>
</gene>
<evidence type="ECO:0008006" key="5">
    <source>
        <dbReference type="Google" id="ProtNLM"/>
    </source>
</evidence>
<evidence type="ECO:0000256" key="1">
    <source>
        <dbReference type="SAM" id="Phobius"/>
    </source>
</evidence>
<keyword evidence="4" id="KW-1185">Reference proteome</keyword>
<keyword evidence="1" id="KW-0472">Membrane</keyword>
<organism evidence="2 4">
    <name type="scientific">Smittium culicis</name>
    <dbReference type="NCBI Taxonomy" id="133412"/>
    <lineage>
        <taxon>Eukaryota</taxon>
        <taxon>Fungi</taxon>
        <taxon>Fungi incertae sedis</taxon>
        <taxon>Zoopagomycota</taxon>
        <taxon>Kickxellomycotina</taxon>
        <taxon>Harpellomycetes</taxon>
        <taxon>Harpellales</taxon>
        <taxon>Legeriomycetaceae</taxon>
        <taxon>Smittium</taxon>
    </lineage>
</organism>